<evidence type="ECO:0000313" key="3">
    <source>
        <dbReference type="Proteomes" id="UP001589590"/>
    </source>
</evidence>
<dbReference type="Gene3D" id="3.40.50.1110">
    <property type="entry name" value="SGNH hydrolase"/>
    <property type="match status" value="1"/>
</dbReference>
<dbReference type="SUPFAM" id="SSF52266">
    <property type="entry name" value="SGNH hydrolase"/>
    <property type="match status" value="1"/>
</dbReference>
<name>A0ABV5H3L1_9FLAO</name>
<evidence type="ECO:0000256" key="1">
    <source>
        <dbReference type="SAM" id="SignalP"/>
    </source>
</evidence>
<dbReference type="Proteomes" id="UP001589590">
    <property type="component" value="Unassembled WGS sequence"/>
</dbReference>
<reference evidence="2 3" key="1">
    <citation type="submission" date="2024-09" db="EMBL/GenBank/DDBJ databases">
        <authorList>
            <person name="Sun Q."/>
            <person name="Mori K."/>
        </authorList>
    </citation>
    <scope>NUCLEOTIDE SEQUENCE [LARGE SCALE GENOMIC DNA]</scope>
    <source>
        <strain evidence="2 3">CECT 8300</strain>
    </source>
</reference>
<keyword evidence="2" id="KW-0378">Hydrolase</keyword>
<comment type="caution">
    <text evidence="2">The sequence shown here is derived from an EMBL/GenBank/DDBJ whole genome shotgun (WGS) entry which is preliminary data.</text>
</comment>
<dbReference type="InterPro" id="IPR051532">
    <property type="entry name" value="Ester_Hydrolysis_Enzymes"/>
</dbReference>
<feature type="chain" id="PRO_5046476224" evidence="1">
    <location>
        <begin position="26"/>
        <end position="268"/>
    </location>
</feature>
<dbReference type="PANTHER" id="PTHR30383">
    <property type="entry name" value="THIOESTERASE 1/PROTEASE 1/LYSOPHOSPHOLIPASE L1"/>
    <property type="match status" value="1"/>
</dbReference>
<keyword evidence="3" id="KW-1185">Reference proteome</keyword>
<dbReference type="InterPro" id="IPR036514">
    <property type="entry name" value="SGNH_hydro_sf"/>
</dbReference>
<evidence type="ECO:0000313" key="2">
    <source>
        <dbReference type="EMBL" id="MFB9106491.1"/>
    </source>
</evidence>
<sequence length="268" mass="30420">MQRKKFIKILSFGTVGISMVPMACAKTVYKKTNEAICKNTWDALCGKIGKSYKTDAFVYVHPKKRIPNVFIYGDSISIAYSSKVMKLLRGKANVYRLFKNGGSSDQFIPNMEKLQESMFQPGLEEGWKFDWDVIHFNVGLHDLKYLKGKNLNKTEGKQVSSVETYKENLEGICQYLKTKFPKAKLIFATTTPVPENAKGRFKGDSIKYNTAALEVLANHPDIIVNDLYAFTKPHREAWEQAPGNVHYKALGFNQQGEEVARVIDEVLF</sequence>
<dbReference type="GO" id="GO:0016787">
    <property type="term" value="F:hydrolase activity"/>
    <property type="evidence" value="ECO:0007669"/>
    <property type="project" value="UniProtKB-KW"/>
</dbReference>
<dbReference type="EMBL" id="JBHMFA010000017">
    <property type="protein sequence ID" value="MFB9106491.1"/>
    <property type="molecule type" value="Genomic_DNA"/>
</dbReference>
<keyword evidence="1" id="KW-0732">Signal</keyword>
<dbReference type="RefSeq" id="WP_290270491.1">
    <property type="nucleotide sequence ID" value="NZ_JAUFQP010000010.1"/>
</dbReference>
<gene>
    <name evidence="2" type="ORF">ACFFU1_16405</name>
</gene>
<dbReference type="CDD" id="cd00229">
    <property type="entry name" value="SGNH_hydrolase"/>
    <property type="match status" value="1"/>
</dbReference>
<accession>A0ABV5H3L1</accession>
<organism evidence="2 3">
    <name type="scientific">Algibacter miyuki</name>
    <dbReference type="NCBI Taxonomy" id="1306933"/>
    <lineage>
        <taxon>Bacteria</taxon>
        <taxon>Pseudomonadati</taxon>
        <taxon>Bacteroidota</taxon>
        <taxon>Flavobacteriia</taxon>
        <taxon>Flavobacteriales</taxon>
        <taxon>Flavobacteriaceae</taxon>
        <taxon>Algibacter</taxon>
    </lineage>
</organism>
<feature type="signal peptide" evidence="1">
    <location>
        <begin position="1"/>
        <end position="25"/>
    </location>
</feature>
<protein>
    <submittedName>
        <fullName evidence="2">SGNH/GDSL hydrolase family protein</fullName>
    </submittedName>
</protein>
<dbReference type="PANTHER" id="PTHR30383:SF26">
    <property type="entry name" value="SGNH HYDROLASE-TYPE ESTERASE DOMAIN-CONTAINING PROTEIN"/>
    <property type="match status" value="1"/>
</dbReference>
<proteinExistence type="predicted"/>